<evidence type="ECO:0000256" key="1">
    <source>
        <dbReference type="ARBA" id="ARBA00001974"/>
    </source>
</evidence>
<keyword evidence="2" id="KW-0285">Flavoprotein</keyword>
<dbReference type="SUPFAM" id="SSF52343">
    <property type="entry name" value="Ferredoxin reductase-like, C-terminal NADP-linked domain"/>
    <property type="match status" value="1"/>
</dbReference>
<sequence>MEHRIKIKKIEHINHNVLHLVTDKPKGYIFKPGQATEVSIDKENWSGKKRPFTFTSLPEHKDLEFTIKVYPSHHGVTEQLEQLQVGDHLLIGDAWGAINYIGPGTFIAGGAGITPFIAIFKDLLQKDALEGNSLFFGNQKEKDIIYKNRLEAWLGDALHIALSEEQHEDYHKGFIDKAFLERNKVEVSEPVYLCGPPAMMEALQTDLYEMGMPKSVLVTEDLQ</sequence>
<dbReference type="InterPro" id="IPR050415">
    <property type="entry name" value="MRET"/>
</dbReference>
<organism evidence="10 11">
    <name type="scientific">Paucihalobacter ruber</name>
    <dbReference type="NCBI Taxonomy" id="2567861"/>
    <lineage>
        <taxon>Bacteria</taxon>
        <taxon>Pseudomonadati</taxon>
        <taxon>Bacteroidota</taxon>
        <taxon>Flavobacteriia</taxon>
        <taxon>Flavobacteriales</taxon>
        <taxon>Flavobacteriaceae</taxon>
        <taxon>Paucihalobacter</taxon>
    </lineage>
</organism>
<dbReference type="PROSITE" id="PS51384">
    <property type="entry name" value="FAD_FR"/>
    <property type="match status" value="1"/>
</dbReference>
<dbReference type="GO" id="GO:0051537">
    <property type="term" value="F:2 iron, 2 sulfur cluster binding"/>
    <property type="evidence" value="ECO:0007669"/>
    <property type="project" value="UniProtKB-KW"/>
</dbReference>
<evidence type="ECO:0000259" key="9">
    <source>
        <dbReference type="PROSITE" id="PS51384"/>
    </source>
</evidence>
<name>A0A506PM01_9FLAO</name>
<comment type="caution">
    <text evidence="10">The sequence shown here is derived from an EMBL/GenBank/DDBJ whole genome shotgun (WGS) entry which is preliminary data.</text>
</comment>
<evidence type="ECO:0000256" key="3">
    <source>
        <dbReference type="ARBA" id="ARBA00022714"/>
    </source>
</evidence>
<dbReference type="PANTHER" id="PTHR47354:SF8">
    <property type="entry name" value="1,2-PHENYLACETYL-COA EPOXIDASE, SUBUNIT E"/>
    <property type="match status" value="1"/>
</dbReference>
<dbReference type="Gene3D" id="2.40.30.10">
    <property type="entry name" value="Translation factors"/>
    <property type="match status" value="1"/>
</dbReference>
<evidence type="ECO:0000256" key="8">
    <source>
        <dbReference type="ARBA" id="ARBA00023014"/>
    </source>
</evidence>
<dbReference type="AlphaFoldDB" id="A0A506PM01"/>
<dbReference type="InterPro" id="IPR013112">
    <property type="entry name" value="FAD-bd_8"/>
</dbReference>
<keyword evidence="3" id="KW-0001">2Fe-2S</keyword>
<gene>
    <name evidence="10" type="ORF">FJ651_04960</name>
</gene>
<dbReference type="InterPro" id="IPR039261">
    <property type="entry name" value="FNR_nucleotide-bd"/>
</dbReference>
<accession>A0A506PM01</accession>
<dbReference type="Proteomes" id="UP000317332">
    <property type="component" value="Unassembled WGS sequence"/>
</dbReference>
<evidence type="ECO:0000256" key="6">
    <source>
        <dbReference type="ARBA" id="ARBA00023002"/>
    </source>
</evidence>
<keyword evidence="6" id="KW-0560">Oxidoreductase</keyword>
<evidence type="ECO:0000256" key="2">
    <source>
        <dbReference type="ARBA" id="ARBA00022630"/>
    </source>
</evidence>
<keyword evidence="5" id="KW-0274">FAD</keyword>
<feature type="domain" description="FAD-binding FR-type" evidence="9">
    <location>
        <begin position="1"/>
        <end position="101"/>
    </location>
</feature>
<dbReference type="EMBL" id="VHIQ01000002">
    <property type="protein sequence ID" value="TPV34886.1"/>
    <property type="molecule type" value="Genomic_DNA"/>
</dbReference>
<dbReference type="GO" id="GO:0016491">
    <property type="term" value="F:oxidoreductase activity"/>
    <property type="evidence" value="ECO:0007669"/>
    <property type="project" value="UniProtKB-KW"/>
</dbReference>
<dbReference type="GO" id="GO:0050660">
    <property type="term" value="F:flavin adenine dinucleotide binding"/>
    <property type="evidence" value="ECO:0007669"/>
    <property type="project" value="TreeGrafter"/>
</dbReference>
<keyword evidence="11" id="KW-1185">Reference proteome</keyword>
<dbReference type="Gene3D" id="3.40.50.80">
    <property type="entry name" value="Nucleotide-binding domain of ferredoxin-NADP reductase (FNR) module"/>
    <property type="match status" value="1"/>
</dbReference>
<reference evidence="10 11" key="1">
    <citation type="submission" date="2019-06" db="EMBL/GenBank/DDBJ databases">
        <title>Flavobacteriaceae Paucihalobacterium erythroidium CWB-1, complete genome.</title>
        <authorList>
            <person name="Wu S."/>
        </authorList>
    </citation>
    <scope>NUCLEOTIDE SEQUENCE [LARGE SCALE GENOMIC DNA]</scope>
    <source>
        <strain evidence="10 11">CWB-1</strain>
    </source>
</reference>
<dbReference type="RefSeq" id="WP_140989311.1">
    <property type="nucleotide sequence ID" value="NZ_VHIQ01000002.1"/>
</dbReference>
<dbReference type="SUPFAM" id="SSF63380">
    <property type="entry name" value="Riboflavin synthase domain-like"/>
    <property type="match status" value="1"/>
</dbReference>
<evidence type="ECO:0000256" key="5">
    <source>
        <dbReference type="ARBA" id="ARBA00022827"/>
    </source>
</evidence>
<evidence type="ECO:0000256" key="7">
    <source>
        <dbReference type="ARBA" id="ARBA00023004"/>
    </source>
</evidence>
<keyword evidence="8" id="KW-0411">Iron-sulfur</keyword>
<dbReference type="OrthoDB" id="9789468at2"/>
<dbReference type="InterPro" id="IPR017938">
    <property type="entry name" value="Riboflavin_synthase-like_b-brl"/>
</dbReference>
<evidence type="ECO:0000313" key="11">
    <source>
        <dbReference type="Proteomes" id="UP000317332"/>
    </source>
</evidence>
<comment type="cofactor">
    <cofactor evidence="1">
        <name>FAD</name>
        <dbReference type="ChEBI" id="CHEBI:57692"/>
    </cofactor>
</comment>
<dbReference type="PRINTS" id="PR00410">
    <property type="entry name" value="PHEHYDRXLASE"/>
</dbReference>
<dbReference type="InterPro" id="IPR017927">
    <property type="entry name" value="FAD-bd_FR_type"/>
</dbReference>
<evidence type="ECO:0000256" key="4">
    <source>
        <dbReference type="ARBA" id="ARBA00022723"/>
    </source>
</evidence>
<keyword evidence="4" id="KW-0479">Metal-binding</keyword>
<protein>
    <submittedName>
        <fullName evidence="10">Flavodoxin reductase</fullName>
    </submittedName>
</protein>
<dbReference type="InterPro" id="IPR001433">
    <property type="entry name" value="OxRdtase_FAD/NAD-bd"/>
</dbReference>
<proteinExistence type="predicted"/>
<dbReference type="Pfam" id="PF00175">
    <property type="entry name" value="NAD_binding_1"/>
    <property type="match status" value="1"/>
</dbReference>
<dbReference type="PANTHER" id="PTHR47354">
    <property type="entry name" value="NADH OXIDOREDUCTASE HCR"/>
    <property type="match status" value="1"/>
</dbReference>
<keyword evidence="7" id="KW-0408">Iron</keyword>
<dbReference type="GO" id="GO:0046872">
    <property type="term" value="F:metal ion binding"/>
    <property type="evidence" value="ECO:0007669"/>
    <property type="project" value="UniProtKB-KW"/>
</dbReference>
<dbReference type="Pfam" id="PF08022">
    <property type="entry name" value="FAD_binding_8"/>
    <property type="match status" value="1"/>
</dbReference>
<evidence type="ECO:0000313" key="10">
    <source>
        <dbReference type="EMBL" id="TPV34886.1"/>
    </source>
</evidence>